<proteinExistence type="predicted"/>
<dbReference type="Proteomes" id="UP001152622">
    <property type="component" value="Unassembled WGS sequence"/>
</dbReference>
<name>A0A9Q1IAI6_SYNKA</name>
<gene>
    <name evidence="1" type="ORF">SKAU_G00423260</name>
</gene>
<evidence type="ECO:0000313" key="1">
    <source>
        <dbReference type="EMBL" id="KAJ8332537.1"/>
    </source>
</evidence>
<dbReference type="AlphaFoldDB" id="A0A9Q1IAI6"/>
<accession>A0A9Q1IAI6</accession>
<organism evidence="1 2">
    <name type="scientific">Synaphobranchus kaupii</name>
    <name type="common">Kaup's arrowtooth eel</name>
    <dbReference type="NCBI Taxonomy" id="118154"/>
    <lineage>
        <taxon>Eukaryota</taxon>
        <taxon>Metazoa</taxon>
        <taxon>Chordata</taxon>
        <taxon>Craniata</taxon>
        <taxon>Vertebrata</taxon>
        <taxon>Euteleostomi</taxon>
        <taxon>Actinopterygii</taxon>
        <taxon>Neopterygii</taxon>
        <taxon>Teleostei</taxon>
        <taxon>Anguilliformes</taxon>
        <taxon>Synaphobranchidae</taxon>
        <taxon>Synaphobranchus</taxon>
    </lineage>
</organism>
<evidence type="ECO:0000313" key="2">
    <source>
        <dbReference type="Proteomes" id="UP001152622"/>
    </source>
</evidence>
<protein>
    <submittedName>
        <fullName evidence="1">Uncharacterized protein</fullName>
    </submittedName>
</protein>
<dbReference type="OrthoDB" id="5986555at2759"/>
<sequence length="281" mass="32209">MTPSHRSDLLTDALLHYSKKVERKQITLLPQRLAKAAKVKEEARAEFTALLQSVPGTTITAVRGWGEDLVNSLEKTSISLSWEEAYVENLHQLELGRTQLEAPRGGAQVLEVVKRTERARRQVDILERRHRVRQRWSLTTTDSERYLTAAMEKRAQAVLDSVSNLAFERKFMCGLMAKYAEGQTIAKKLSRQIHKLNSKIRRNVKLYNLKRPVIPSSSTLPTLMTFEIAMNPESGLWSQHSVSHDAAFQLKQRLFVLLSLHDRASEEMNIIKRPVCRVRED</sequence>
<dbReference type="EMBL" id="JAINUF010000025">
    <property type="protein sequence ID" value="KAJ8332537.1"/>
    <property type="molecule type" value="Genomic_DNA"/>
</dbReference>
<comment type="caution">
    <text evidence="1">The sequence shown here is derived from an EMBL/GenBank/DDBJ whole genome shotgun (WGS) entry which is preliminary data.</text>
</comment>
<keyword evidence="2" id="KW-1185">Reference proteome</keyword>
<reference evidence="1" key="1">
    <citation type="journal article" date="2023" name="Science">
        <title>Genome structures resolve the early diversification of teleost fishes.</title>
        <authorList>
            <person name="Parey E."/>
            <person name="Louis A."/>
            <person name="Montfort J."/>
            <person name="Bouchez O."/>
            <person name="Roques C."/>
            <person name="Iampietro C."/>
            <person name="Lluch J."/>
            <person name="Castinel A."/>
            <person name="Donnadieu C."/>
            <person name="Desvignes T."/>
            <person name="Floi Bucao C."/>
            <person name="Jouanno E."/>
            <person name="Wen M."/>
            <person name="Mejri S."/>
            <person name="Dirks R."/>
            <person name="Jansen H."/>
            <person name="Henkel C."/>
            <person name="Chen W.J."/>
            <person name="Zahm M."/>
            <person name="Cabau C."/>
            <person name="Klopp C."/>
            <person name="Thompson A.W."/>
            <person name="Robinson-Rechavi M."/>
            <person name="Braasch I."/>
            <person name="Lecointre G."/>
            <person name="Bobe J."/>
            <person name="Postlethwait J.H."/>
            <person name="Berthelot C."/>
            <person name="Roest Crollius H."/>
            <person name="Guiguen Y."/>
        </authorList>
    </citation>
    <scope>NUCLEOTIDE SEQUENCE</scope>
    <source>
        <strain evidence="1">WJC10195</strain>
    </source>
</reference>